<name>A0A8J2J4Y8_9HEXA</name>
<proteinExistence type="predicted"/>
<dbReference type="AlphaFoldDB" id="A0A8J2J4Y8"/>
<keyword evidence="2" id="KW-1185">Reference proteome</keyword>
<comment type="caution">
    <text evidence="1">The sequence shown here is derived from an EMBL/GenBank/DDBJ whole genome shotgun (WGS) entry which is preliminary data.</text>
</comment>
<dbReference type="Proteomes" id="UP000708208">
    <property type="component" value="Unassembled WGS sequence"/>
</dbReference>
<evidence type="ECO:0000313" key="1">
    <source>
        <dbReference type="EMBL" id="CAG7684846.1"/>
    </source>
</evidence>
<sequence>MVIHAQSIAGELPCEAMSSVDRLYKTHEALKGLSSSTAGLGFGLLGRAEAYYPDYIEGLEVMEMMLNSNMYLSQGISIITGGTNNQQKFTFNVDKNIFGSEEISSNLGPSVLKELQDLIEGMVTTCTGHYGLRTNCKLRILSSYLPAYCAQDTDNAPNDEKSESLVKKIEPYRYGSYKANTKLASIWPNVPMGLKDSFII</sequence>
<reference evidence="1" key="1">
    <citation type="submission" date="2021-06" db="EMBL/GenBank/DDBJ databases">
        <authorList>
            <person name="Hodson N. C."/>
            <person name="Mongue J. A."/>
            <person name="Jaron S. K."/>
        </authorList>
    </citation>
    <scope>NUCLEOTIDE SEQUENCE</scope>
</reference>
<protein>
    <submittedName>
        <fullName evidence="1">Uncharacterized protein</fullName>
    </submittedName>
</protein>
<accession>A0A8J2J4Y8</accession>
<evidence type="ECO:0000313" key="2">
    <source>
        <dbReference type="Proteomes" id="UP000708208"/>
    </source>
</evidence>
<dbReference type="EMBL" id="CAJVCH010018232">
    <property type="protein sequence ID" value="CAG7684846.1"/>
    <property type="molecule type" value="Genomic_DNA"/>
</dbReference>
<gene>
    <name evidence="1" type="ORF">AFUS01_LOCUS3094</name>
</gene>
<organism evidence="1 2">
    <name type="scientific">Allacma fusca</name>
    <dbReference type="NCBI Taxonomy" id="39272"/>
    <lineage>
        <taxon>Eukaryota</taxon>
        <taxon>Metazoa</taxon>
        <taxon>Ecdysozoa</taxon>
        <taxon>Arthropoda</taxon>
        <taxon>Hexapoda</taxon>
        <taxon>Collembola</taxon>
        <taxon>Symphypleona</taxon>
        <taxon>Sminthuridae</taxon>
        <taxon>Allacma</taxon>
    </lineage>
</organism>